<dbReference type="Proteomes" id="UP001377168">
    <property type="component" value="Unassembled WGS sequence"/>
</dbReference>
<dbReference type="EMBL" id="JBBKAJ010000022">
    <property type="protein sequence ID" value="MEJ8639780.1"/>
    <property type="molecule type" value="Genomic_DNA"/>
</dbReference>
<evidence type="ECO:0000313" key="2">
    <source>
        <dbReference type="Proteomes" id="UP001377168"/>
    </source>
</evidence>
<organism evidence="1 2">
    <name type="scientific">Streptomyces achmelvichensis</name>
    <dbReference type="NCBI Taxonomy" id="3134111"/>
    <lineage>
        <taxon>Bacteria</taxon>
        <taxon>Bacillati</taxon>
        <taxon>Actinomycetota</taxon>
        <taxon>Actinomycetes</taxon>
        <taxon>Kitasatosporales</taxon>
        <taxon>Streptomycetaceae</taxon>
        <taxon>Streptomyces</taxon>
    </lineage>
</organism>
<protein>
    <submittedName>
        <fullName evidence="1">Uncharacterized protein</fullName>
    </submittedName>
</protein>
<proteinExistence type="predicted"/>
<comment type="caution">
    <text evidence="1">The sequence shown here is derived from an EMBL/GenBank/DDBJ whole genome shotgun (WGS) entry which is preliminary data.</text>
</comment>
<sequence length="108" mass="11943">MSTPDDNGSSFADDTFTSGDTVAFNIDKPNDTCLLSAQVLRDERGFNLCLVEDPDSGCSDKELLHHEPATPNRGKRQGWAPAAERLDSRLAAWPRSSRQVSVIRKERP</sequence>
<evidence type="ECO:0000313" key="1">
    <source>
        <dbReference type="EMBL" id="MEJ8639780.1"/>
    </source>
</evidence>
<accession>A0ACC6Q851</accession>
<keyword evidence="2" id="KW-1185">Reference proteome</keyword>
<gene>
    <name evidence="1" type="ORF">WKI67_41290</name>
</gene>
<name>A0ACC6Q851_9ACTN</name>
<reference evidence="1" key="1">
    <citation type="submission" date="2024-03" db="EMBL/GenBank/DDBJ databases">
        <title>Novel Streptomyces species of biotechnological and ecological value are a feature of Machair soil.</title>
        <authorList>
            <person name="Prole J.R."/>
            <person name="Goodfellow M."/>
            <person name="Allenby N."/>
            <person name="Ward A.C."/>
        </authorList>
    </citation>
    <scope>NUCLEOTIDE SEQUENCE</scope>
    <source>
        <strain evidence="1">MS2.AVA.5</strain>
    </source>
</reference>